<accession>A0A4Y2J2X0</accession>
<keyword evidence="1" id="KW-0472">Membrane</keyword>
<reference evidence="2 3" key="1">
    <citation type="journal article" date="2019" name="Sci. Rep.">
        <title>Orb-weaving spider Araneus ventricosus genome elucidates the spidroin gene catalogue.</title>
        <authorList>
            <person name="Kono N."/>
            <person name="Nakamura H."/>
            <person name="Ohtoshi R."/>
            <person name="Moran D.A.P."/>
            <person name="Shinohara A."/>
            <person name="Yoshida Y."/>
            <person name="Fujiwara M."/>
            <person name="Mori M."/>
            <person name="Tomita M."/>
            <person name="Arakawa K."/>
        </authorList>
    </citation>
    <scope>NUCLEOTIDE SEQUENCE [LARGE SCALE GENOMIC DNA]</scope>
</reference>
<dbReference type="AlphaFoldDB" id="A0A4Y2J2X0"/>
<name>A0A4Y2J2X0_ARAVE</name>
<keyword evidence="3" id="KW-1185">Reference proteome</keyword>
<protein>
    <submittedName>
        <fullName evidence="2">Uncharacterized protein</fullName>
    </submittedName>
</protein>
<evidence type="ECO:0000313" key="2">
    <source>
        <dbReference type="EMBL" id="GBM84254.1"/>
    </source>
</evidence>
<dbReference type="Proteomes" id="UP000499080">
    <property type="component" value="Unassembled WGS sequence"/>
</dbReference>
<sequence>MYADIFFLYFTVSRAILFCLAFGLLLLALFFDGKLFISRYVGCCLWCDRACFDAATAVLLALTVDGAGGWCAVVGRVKEQLRVCLASRQRCCWRAAVCSTGCGNRFMACHTMVLEGRFCRYPSHCARIRFAAKNSIVCDGMGCSAWPLFACRVTPFVPSCAC</sequence>
<evidence type="ECO:0000313" key="3">
    <source>
        <dbReference type="Proteomes" id="UP000499080"/>
    </source>
</evidence>
<comment type="caution">
    <text evidence="2">The sequence shown here is derived from an EMBL/GenBank/DDBJ whole genome shotgun (WGS) entry which is preliminary data.</text>
</comment>
<keyword evidence="1" id="KW-0812">Transmembrane</keyword>
<organism evidence="2 3">
    <name type="scientific">Araneus ventricosus</name>
    <name type="common">Orbweaver spider</name>
    <name type="synonym">Epeira ventricosa</name>
    <dbReference type="NCBI Taxonomy" id="182803"/>
    <lineage>
        <taxon>Eukaryota</taxon>
        <taxon>Metazoa</taxon>
        <taxon>Ecdysozoa</taxon>
        <taxon>Arthropoda</taxon>
        <taxon>Chelicerata</taxon>
        <taxon>Arachnida</taxon>
        <taxon>Araneae</taxon>
        <taxon>Araneomorphae</taxon>
        <taxon>Entelegynae</taxon>
        <taxon>Araneoidea</taxon>
        <taxon>Araneidae</taxon>
        <taxon>Araneus</taxon>
    </lineage>
</organism>
<feature type="transmembrane region" description="Helical" evidence="1">
    <location>
        <begin position="6"/>
        <end position="31"/>
    </location>
</feature>
<evidence type="ECO:0000256" key="1">
    <source>
        <dbReference type="SAM" id="Phobius"/>
    </source>
</evidence>
<gene>
    <name evidence="2" type="ORF">AVEN_162148_1</name>
</gene>
<dbReference type="EMBL" id="BGPR01003143">
    <property type="protein sequence ID" value="GBM84254.1"/>
    <property type="molecule type" value="Genomic_DNA"/>
</dbReference>
<proteinExistence type="predicted"/>
<keyword evidence="1" id="KW-1133">Transmembrane helix</keyword>